<dbReference type="OrthoDB" id="333278at2"/>
<keyword evidence="4 8" id="KW-0378">Hydrolase</keyword>
<gene>
    <name evidence="8" type="ORF">EHO61_07450</name>
</gene>
<keyword evidence="9" id="KW-1185">Reference proteome</keyword>
<dbReference type="InterPro" id="IPR001279">
    <property type="entry name" value="Metallo-B-lactamas"/>
</dbReference>
<comment type="cofactor">
    <cofactor evidence="1">
        <name>Zn(2+)</name>
        <dbReference type="ChEBI" id="CHEBI:29105"/>
    </cofactor>
</comment>
<evidence type="ECO:0000256" key="3">
    <source>
        <dbReference type="ARBA" id="ARBA00022723"/>
    </source>
</evidence>
<feature type="signal peptide" evidence="6">
    <location>
        <begin position="1"/>
        <end position="21"/>
    </location>
</feature>
<comment type="similarity">
    <text evidence="2">Belongs to the metallo-beta-lactamase superfamily.</text>
</comment>
<dbReference type="GO" id="GO:0046872">
    <property type="term" value="F:metal ion binding"/>
    <property type="evidence" value="ECO:0007669"/>
    <property type="project" value="UniProtKB-KW"/>
</dbReference>
<evidence type="ECO:0000256" key="5">
    <source>
        <dbReference type="ARBA" id="ARBA00022833"/>
    </source>
</evidence>
<name>A0A4R9GRQ9_9LEPT</name>
<dbReference type="SUPFAM" id="SSF56281">
    <property type="entry name" value="Metallo-hydrolase/oxidoreductase"/>
    <property type="match status" value="1"/>
</dbReference>
<reference evidence="8" key="1">
    <citation type="journal article" date="2019" name="PLoS Negl. Trop. Dis.">
        <title>Revisiting the worldwide diversity of Leptospira species in the environment.</title>
        <authorList>
            <person name="Vincent A.T."/>
            <person name="Schiettekatte O."/>
            <person name="Bourhy P."/>
            <person name="Veyrier F.J."/>
            <person name="Picardeau M."/>
        </authorList>
    </citation>
    <scope>NUCLEOTIDE SEQUENCE [LARGE SCALE GENOMIC DNA]</scope>
    <source>
        <strain evidence="8">SCS5</strain>
    </source>
</reference>
<evidence type="ECO:0000256" key="6">
    <source>
        <dbReference type="SAM" id="SignalP"/>
    </source>
</evidence>
<dbReference type="InterPro" id="IPR051013">
    <property type="entry name" value="MBL_superfamily_lactonases"/>
</dbReference>
<dbReference type="InterPro" id="IPR036866">
    <property type="entry name" value="RibonucZ/Hydroxyglut_hydro"/>
</dbReference>
<organism evidence="8 9">
    <name type="scientific">Leptospira fluminis</name>
    <dbReference type="NCBI Taxonomy" id="2484979"/>
    <lineage>
        <taxon>Bacteria</taxon>
        <taxon>Pseudomonadati</taxon>
        <taxon>Spirochaetota</taxon>
        <taxon>Spirochaetia</taxon>
        <taxon>Leptospirales</taxon>
        <taxon>Leptospiraceae</taxon>
        <taxon>Leptospira</taxon>
    </lineage>
</organism>
<accession>A0A4R9GRQ9</accession>
<dbReference type="PANTHER" id="PTHR42978">
    <property type="entry name" value="QUORUM-QUENCHING LACTONASE YTNP-RELATED-RELATED"/>
    <property type="match status" value="1"/>
</dbReference>
<dbReference type="AlphaFoldDB" id="A0A4R9GRQ9"/>
<protein>
    <submittedName>
        <fullName evidence="8">MBL fold metallo-hydrolase</fullName>
    </submittedName>
</protein>
<dbReference type="RefSeq" id="WP_135813000.1">
    <property type="nucleotide sequence ID" value="NZ_RQEV01000008.1"/>
</dbReference>
<dbReference type="PANTHER" id="PTHR42978:SF2">
    <property type="entry name" value="102 KBASES UNSTABLE REGION: FROM 1 TO 119443"/>
    <property type="match status" value="1"/>
</dbReference>
<dbReference type="Proteomes" id="UP000297855">
    <property type="component" value="Unassembled WGS sequence"/>
</dbReference>
<evidence type="ECO:0000313" key="8">
    <source>
        <dbReference type="EMBL" id="TGK19297.1"/>
    </source>
</evidence>
<feature type="domain" description="Metallo-beta-lactamase" evidence="7">
    <location>
        <begin position="82"/>
        <end position="301"/>
    </location>
</feature>
<dbReference type="PROSITE" id="PS51257">
    <property type="entry name" value="PROKAR_LIPOPROTEIN"/>
    <property type="match status" value="1"/>
</dbReference>
<dbReference type="EMBL" id="RQEV01000008">
    <property type="protein sequence ID" value="TGK19297.1"/>
    <property type="molecule type" value="Genomic_DNA"/>
</dbReference>
<dbReference type="SMART" id="SM00849">
    <property type="entry name" value="Lactamase_B"/>
    <property type="match status" value="1"/>
</dbReference>
<evidence type="ECO:0000259" key="7">
    <source>
        <dbReference type="SMART" id="SM00849"/>
    </source>
</evidence>
<evidence type="ECO:0000256" key="4">
    <source>
        <dbReference type="ARBA" id="ARBA00022801"/>
    </source>
</evidence>
<evidence type="ECO:0000256" key="2">
    <source>
        <dbReference type="ARBA" id="ARBA00007749"/>
    </source>
</evidence>
<keyword evidence="6" id="KW-0732">Signal</keyword>
<proteinExistence type="inferred from homology"/>
<evidence type="ECO:0000313" key="9">
    <source>
        <dbReference type="Proteomes" id="UP000297855"/>
    </source>
</evidence>
<keyword evidence="3" id="KW-0479">Metal-binding</keyword>
<dbReference type="Pfam" id="PF00753">
    <property type="entry name" value="Lactamase_B"/>
    <property type="match status" value="1"/>
</dbReference>
<comment type="caution">
    <text evidence="8">The sequence shown here is derived from an EMBL/GenBank/DDBJ whole genome shotgun (WGS) entry which is preliminary data.</text>
</comment>
<keyword evidence="5" id="KW-0862">Zinc</keyword>
<sequence length="310" mass="34595">MKFFGLSVFLALLSCSVTSHSSFQVVRGKPGTLADVPLAERGPIVFQKIVSADWAVDRGGLINLKDQKARDAKLEPGKEPIQIYFYVIDHPKFGRYVIDTGVAEVFRKDPKEWPISSMVASAMNTADLKIHVTSEEWLKKENKNVNGVFLTHMHMDHIMGTLDFPSGTPIFTGKRESTKRNFLNMFVQGTTDRLLGPAPALEELTFTETETAAARVLDFFGDQSFYILQVPGHTVGSLAFLVRSSNGLQLVTGDTCHTRWGWENSVIPGSYTEDPERNRESLDFLKALAAKYPKIQVHPGHQSIPVEQKK</sequence>
<evidence type="ECO:0000256" key="1">
    <source>
        <dbReference type="ARBA" id="ARBA00001947"/>
    </source>
</evidence>
<dbReference type="GO" id="GO:0016787">
    <property type="term" value="F:hydrolase activity"/>
    <property type="evidence" value="ECO:0007669"/>
    <property type="project" value="UniProtKB-KW"/>
</dbReference>
<feature type="chain" id="PRO_5020365397" evidence="6">
    <location>
        <begin position="22"/>
        <end position="310"/>
    </location>
</feature>
<dbReference type="Gene3D" id="3.60.15.10">
    <property type="entry name" value="Ribonuclease Z/Hydroxyacylglutathione hydrolase-like"/>
    <property type="match status" value="1"/>
</dbReference>